<dbReference type="EMBL" id="BSTX01000001">
    <property type="protein sequence ID" value="GLZ75890.1"/>
    <property type="molecule type" value="Genomic_DNA"/>
</dbReference>
<name>A0A9W6W8Q1_9ACTN</name>
<dbReference type="RefSeq" id="WP_285661108.1">
    <property type="nucleotide sequence ID" value="NZ_BSTX01000001.1"/>
</dbReference>
<evidence type="ECO:0000313" key="1">
    <source>
        <dbReference type="EMBL" id="GLZ75890.1"/>
    </source>
</evidence>
<evidence type="ECO:0000313" key="2">
    <source>
        <dbReference type="Proteomes" id="UP001165079"/>
    </source>
</evidence>
<dbReference type="Proteomes" id="UP001165079">
    <property type="component" value="Unassembled WGS sequence"/>
</dbReference>
<reference evidence="1" key="1">
    <citation type="submission" date="2023-03" db="EMBL/GenBank/DDBJ databases">
        <title>Actinorhabdospora filicis NBRC 111898.</title>
        <authorList>
            <person name="Ichikawa N."/>
            <person name="Sato H."/>
            <person name="Tonouchi N."/>
        </authorList>
    </citation>
    <scope>NUCLEOTIDE SEQUENCE</scope>
    <source>
        <strain evidence="1">NBRC 111898</strain>
    </source>
</reference>
<keyword evidence="2" id="KW-1185">Reference proteome</keyword>
<dbReference type="AlphaFoldDB" id="A0A9W6W8Q1"/>
<protein>
    <submittedName>
        <fullName evidence="1">Uncharacterized protein</fullName>
    </submittedName>
</protein>
<sequence>MPTVTVTDTAVDIRFTGFERPFTGRGEVVVPLTGITEATAVDDALRAARGTRKGLGFTGVAKIGTWGLIRGPRMLVAAHRGTPGLLLRLAPGTLPDHDAILVSHPDAPGLAERIRSAAVTA</sequence>
<proteinExistence type="predicted"/>
<gene>
    <name evidence="1" type="ORF">Afil01_06970</name>
</gene>
<comment type="caution">
    <text evidence="1">The sequence shown here is derived from an EMBL/GenBank/DDBJ whole genome shotgun (WGS) entry which is preliminary data.</text>
</comment>
<organism evidence="1 2">
    <name type="scientific">Actinorhabdospora filicis</name>
    <dbReference type="NCBI Taxonomy" id="1785913"/>
    <lineage>
        <taxon>Bacteria</taxon>
        <taxon>Bacillati</taxon>
        <taxon>Actinomycetota</taxon>
        <taxon>Actinomycetes</taxon>
        <taxon>Micromonosporales</taxon>
        <taxon>Micromonosporaceae</taxon>
        <taxon>Actinorhabdospora</taxon>
    </lineage>
</organism>
<accession>A0A9W6W8Q1</accession>